<name>A0A397B5G8_APHAT</name>
<evidence type="ECO:0000313" key="2">
    <source>
        <dbReference type="EMBL" id="RHY15481.1"/>
    </source>
</evidence>
<dbReference type="VEuPathDB" id="FungiDB:H257_03246"/>
<gene>
    <name evidence="2" type="ORF">DYB25_001709</name>
    <name evidence="3" type="ORF">DYB26_001952</name>
</gene>
<sequence length="241" mass="26557">MTLWTQELDQLWLNEMIHQANVLGKRSNSGFKKEAWGEALKKLNLKPGCSFTMAQLKSHNATLREQYSIISTMAEASGMGWESDLVMNDRWAMEALHALQHRDPARLKAVFQESPDARINTVVLKRPGGAPFDFAGEGFFDGRAAAWAPTSFDVVKHEDTLVILALRQNDPACASVLVEAGADLQLTNVDYESGISLAWGAYLSLTAAKTKASSALTPHKAAYDALFTHIYPQLQYIQCVG</sequence>
<dbReference type="AlphaFoldDB" id="A0A397B5G8"/>
<dbReference type="Proteomes" id="UP000266239">
    <property type="component" value="Unassembled WGS sequence"/>
</dbReference>
<dbReference type="PANTHER" id="PTHR47072">
    <property type="match status" value="1"/>
</dbReference>
<dbReference type="Pfam" id="PF12776">
    <property type="entry name" value="Myb_DNA-bind_3"/>
    <property type="match status" value="1"/>
</dbReference>
<evidence type="ECO:0000313" key="5">
    <source>
        <dbReference type="Proteomes" id="UP000286510"/>
    </source>
</evidence>
<dbReference type="Proteomes" id="UP000286510">
    <property type="component" value="Unassembled WGS sequence"/>
</dbReference>
<dbReference type="PANTHER" id="PTHR47072:SF4">
    <property type="entry name" value="MYB_SANT-LIKE DOMAIN-CONTAINING PROTEIN"/>
    <property type="match status" value="1"/>
</dbReference>
<feature type="domain" description="Myb/SANT-like" evidence="1">
    <location>
        <begin position="4"/>
        <end position="83"/>
    </location>
</feature>
<dbReference type="InterPro" id="IPR024752">
    <property type="entry name" value="Myb/SANT-like_dom"/>
</dbReference>
<evidence type="ECO:0000313" key="3">
    <source>
        <dbReference type="EMBL" id="RHZ25810.1"/>
    </source>
</evidence>
<accession>A0A397B5G8</accession>
<evidence type="ECO:0000259" key="1">
    <source>
        <dbReference type="Pfam" id="PF12776"/>
    </source>
</evidence>
<dbReference type="EMBL" id="QUTA01005498">
    <property type="protein sequence ID" value="RHY15481.1"/>
    <property type="molecule type" value="Genomic_DNA"/>
</dbReference>
<comment type="caution">
    <text evidence="2">The sequence shown here is derived from an EMBL/GenBank/DDBJ whole genome shotgun (WGS) entry which is preliminary data.</text>
</comment>
<reference evidence="4 5" key="1">
    <citation type="submission" date="2018-08" db="EMBL/GenBank/DDBJ databases">
        <title>Aphanomyces genome sequencing and annotation.</title>
        <authorList>
            <person name="Minardi D."/>
            <person name="Oidtmann B."/>
            <person name="Van Der Giezen M."/>
            <person name="Studholme D.J."/>
        </authorList>
    </citation>
    <scope>NUCLEOTIDE SEQUENCE [LARGE SCALE GENOMIC DNA]</scope>
    <source>
        <strain evidence="3 5">FDL457</strain>
        <strain evidence="2 4">Yx</strain>
    </source>
</reference>
<organism evidence="2 4">
    <name type="scientific">Aphanomyces astaci</name>
    <name type="common">Crayfish plague agent</name>
    <dbReference type="NCBI Taxonomy" id="112090"/>
    <lineage>
        <taxon>Eukaryota</taxon>
        <taxon>Sar</taxon>
        <taxon>Stramenopiles</taxon>
        <taxon>Oomycota</taxon>
        <taxon>Saprolegniomycetes</taxon>
        <taxon>Saprolegniales</taxon>
        <taxon>Verrucalvaceae</taxon>
        <taxon>Aphanomyces</taxon>
    </lineage>
</organism>
<proteinExistence type="predicted"/>
<protein>
    <recommendedName>
        <fullName evidence="1">Myb/SANT-like domain-containing protein</fullName>
    </recommendedName>
</protein>
<evidence type="ECO:0000313" key="4">
    <source>
        <dbReference type="Proteomes" id="UP000266239"/>
    </source>
</evidence>
<dbReference type="EMBL" id="QUTF01012026">
    <property type="protein sequence ID" value="RHZ25810.1"/>
    <property type="molecule type" value="Genomic_DNA"/>
</dbReference>